<dbReference type="EMBL" id="CADCUV010000034">
    <property type="protein sequence ID" value="CAA9392762.1"/>
    <property type="molecule type" value="Genomic_DNA"/>
</dbReference>
<name>A0A6J4NNP9_9ACTN</name>
<protein>
    <submittedName>
        <fullName evidence="2">Uncharacterized protein</fullName>
    </submittedName>
</protein>
<feature type="region of interest" description="Disordered" evidence="1">
    <location>
        <begin position="1"/>
        <end position="22"/>
    </location>
</feature>
<evidence type="ECO:0000313" key="2">
    <source>
        <dbReference type="EMBL" id="CAA9392762.1"/>
    </source>
</evidence>
<dbReference type="AlphaFoldDB" id="A0A6J4NNP9"/>
<gene>
    <name evidence="2" type="ORF">AVDCRST_MAG22-713</name>
</gene>
<accession>A0A6J4NNP9</accession>
<reference evidence="2" key="1">
    <citation type="submission" date="2020-02" db="EMBL/GenBank/DDBJ databases">
        <authorList>
            <person name="Meier V. D."/>
        </authorList>
    </citation>
    <scope>NUCLEOTIDE SEQUENCE</scope>
    <source>
        <strain evidence="2">AVDCRST_MAG22</strain>
    </source>
</reference>
<sequence length="50" mass="5599">MSPLASFPSPASRARTTALGRSDTRSLVKMFDTRLRTVLGLRQEAMTLFR</sequence>
<evidence type="ECO:0000256" key="1">
    <source>
        <dbReference type="SAM" id="MobiDB-lite"/>
    </source>
</evidence>
<proteinExistence type="predicted"/>
<organism evidence="2">
    <name type="scientific">uncultured Rubrobacteraceae bacterium</name>
    <dbReference type="NCBI Taxonomy" id="349277"/>
    <lineage>
        <taxon>Bacteria</taxon>
        <taxon>Bacillati</taxon>
        <taxon>Actinomycetota</taxon>
        <taxon>Rubrobacteria</taxon>
        <taxon>Rubrobacterales</taxon>
        <taxon>Rubrobacteraceae</taxon>
        <taxon>environmental samples</taxon>
    </lineage>
</organism>